<dbReference type="SMART" id="SM00895">
    <property type="entry name" value="FCD"/>
    <property type="match status" value="1"/>
</dbReference>
<evidence type="ECO:0000259" key="4">
    <source>
        <dbReference type="PROSITE" id="PS50949"/>
    </source>
</evidence>
<dbReference type="InterPro" id="IPR011711">
    <property type="entry name" value="GntR_C"/>
</dbReference>
<evidence type="ECO:0000256" key="2">
    <source>
        <dbReference type="ARBA" id="ARBA00023125"/>
    </source>
</evidence>
<evidence type="ECO:0000256" key="1">
    <source>
        <dbReference type="ARBA" id="ARBA00023015"/>
    </source>
</evidence>
<dbReference type="Pfam" id="PF07729">
    <property type="entry name" value="FCD"/>
    <property type="match status" value="1"/>
</dbReference>
<dbReference type="Proteomes" id="UP000216052">
    <property type="component" value="Chromosome"/>
</dbReference>
<sequence>MSVLKRKVIQKLAKESVTDQIYEVLKDYITSKEWEPGHKLPSENELAEQFGVSRMSVRMVLQKLNTLGLTETRVGEGTFVKKFDFKSYLSEVSEFVIDQDMVFDLNEFRMYFELPMLQLAINKATDEEIIILEEKTKKFLRAENIDELARYDYEFHLEICKMGKNTLFIMFFEQAAGLIQNYLRTNIAASLNGIKTVKDIFDYHKEIVNAIKARKFEEAKCVYINMMNVLWDSQ</sequence>
<dbReference type="InterPro" id="IPR036388">
    <property type="entry name" value="WH-like_DNA-bd_sf"/>
</dbReference>
<keyword evidence="6" id="KW-1185">Reference proteome</keyword>
<dbReference type="SMART" id="SM00345">
    <property type="entry name" value="HTH_GNTR"/>
    <property type="match status" value="1"/>
</dbReference>
<dbReference type="RefSeq" id="WP_169716907.1">
    <property type="nucleotide sequence ID" value="NZ_CP155571.1"/>
</dbReference>
<proteinExistence type="predicted"/>
<dbReference type="SUPFAM" id="SSF46785">
    <property type="entry name" value="Winged helix' DNA-binding domain"/>
    <property type="match status" value="1"/>
</dbReference>
<feature type="domain" description="HTH gntR-type" evidence="4">
    <location>
        <begin position="15"/>
        <end position="83"/>
    </location>
</feature>
<dbReference type="Gene3D" id="1.20.120.530">
    <property type="entry name" value="GntR ligand-binding domain-like"/>
    <property type="match status" value="1"/>
</dbReference>
<dbReference type="InterPro" id="IPR008920">
    <property type="entry name" value="TF_FadR/GntR_C"/>
</dbReference>
<reference evidence="5" key="1">
    <citation type="submission" date="2024-05" db="EMBL/GenBank/DDBJ databases">
        <title>Isolation and characterization of Sporomusa carbonis sp. nov., a carboxydotrophic hydrogenogen in the genus of Sporomusa isolated from a charcoal burning pile.</title>
        <authorList>
            <person name="Boeer T."/>
            <person name="Rosenbaum F."/>
            <person name="Eysell L."/>
            <person name="Mueller V."/>
            <person name="Daniel R."/>
            <person name="Poehlein A."/>
        </authorList>
    </citation>
    <scope>NUCLEOTIDE SEQUENCE [LARGE SCALE GENOMIC DNA]</scope>
    <source>
        <strain evidence="5">DSM 3132</strain>
    </source>
</reference>
<dbReference type="InterPro" id="IPR000524">
    <property type="entry name" value="Tscrpt_reg_HTH_GntR"/>
</dbReference>
<name>A0ABZ3J757_SPOA4</name>
<gene>
    <name evidence="5" type="primary">lutR_4</name>
    <name evidence="5" type="ORF">SPACI_039970</name>
</gene>
<evidence type="ECO:0000313" key="5">
    <source>
        <dbReference type="EMBL" id="XFO73889.1"/>
    </source>
</evidence>
<dbReference type="PANTHER" id="PTHR43537:SF5">
    <property type="entry name" value="UXU OPERON TRANSCRIPTIONAL REGULATOR"/>
    <property type="match status" value="1"/>
</dbReference>
<dbReference type="Pfam" id="PF00392">
    <property type="entry name" value="GntR"/>
    <property type="match status" value="1"/>
</dbReference>
<evidence type="ECO:0000256" key="3">
    <source>
        <dbReference type="ARBA" id="ARBA00023163"/>
    </source>
</evidence>
<keyword evidence="3" id="KW-0804">Transcription</keyword>
<dbReference type="InterPro" id="IPR036390">
    <property type="entry name" value="WH_DNA-bd_sf"/>
</dbReference>
<dbReference type="PRINTS" id="PR00035">
    <property type="entry name" value="HTHGNTR"/>
</dbReference>
<protein>
    <submittedName>
        <fullName evidence="5">HTH-type transcriptional regulator LutR</fullName>
    </submittedName>
</protein>
<dbReference type="PANTHER" id="PTHR43537">
    <property type="entry name" value="TRANSCRIPTIONAL REGULATOR, GNTR FAMILY"/>
    <property type="match status" value="1"/>
</dbReference>
<dbReference type="CDD" id="cd07377">
    <property type="entry name" value="WHTH_GntR"/>
    <property type="match status" value="1"/>
</dbReference>
<keyword evidence="1" id="KW-0805">Transcription regulation</keyword>
<keyword evidence="2" id="KW-0238">DNA-binding</keyword>
<evidence type="ECO:0000313" key="6">
    <source>
        <dbReference type="Proteomes" id="UP000216052"/>
    </source>
</evidence>
<dbReference type="EMBL" id="CP155571">
    <property type="protein sequence ID" value="XFO73889.1"/>
    <property type="molecule type" value="Genomic_DNA"/>
</dbReference>
<dbReference type="SUPFAM" id="SSF48008">
    <property type="entry name" value="GntR ligand-binding domain-like"/>
    <property type="match status" value="1"/>
</dbReference>
<dbReference type="PROSITE" id="PS50949">
    <property type="entry name" value="HTH_GNTR"/>
    <property type="match status" value="1"/>
</dbReference>
<dbReference type="Gene3D" id="1.10.10.10">
    <property type="entry name" value="Winged helix-like DNA-binding domain superfamily/Winged helix DNA-binding domain"/>
    <property type="match status" value="1"/>
</dbReference>
<accession>A0ABZ3J757</accession>
<organism evidence="5 6">
    <name type="scientific">Sporomusa acidovorans (strain ATCC 49682 / DSM 3132 / Mol)</name>
    <dbReference type="NCBI Taxonomy" id="1123286"/>
    <lineage>
        <taxon>Bacteria</taxon>
        <taxon>Bacillati</taxon>
        <taxon>Bacillota</taxon>
        <taxon>Negativicutes</taxon>
        <taxon>Selenomonadales</taxon>
        <taxon>Sporomusaceae</taxon>
        <taxon>Sporomusa</taxon>
    </lineage>
</organism>